<keyword evidence="2" id="KW-0472">Membrane</keyword>
<proteinExistence type="predicted"/>
<feature type="transmembrane region" description="Helical" evidence="2">
    <location>
        <begin position="12"/>
        <end position="32"/>
    </location>
</feature>
<evidence type="ECO:0000313" key="4">
    <source>
        <dbReference type="Proteomes" id="UP000468581"/>
    </source>
</evidence>
<evidence type="ECO:0000313" key="3">
    <source>
        <dbReference type="EMBL" id="NER14942.1"/>
    </source>
</evidence>
<evidence type="ECO:0000256" key="2">
    <source>
        <dbReference type="SAM" id="Phobius"/>
    </source>
</evidence>
<evidence type="ECO:0000256" key="1">
    <source>
        <dbReference type="SAM" id="Coils"/>
    </source>
</evidence>
<keyword evidence="2" id="KW-1133">Transmembrane helix</keyword>
<protein>
    <submittedName>
        <fullName evidence="3">Uncharacterized protein</fullName>
    </submittedName>
</protein>
<dbReference type="AlphaFoldDB" id="A0A6P0UQY3"/>
<accession>A0A6P0UQY3</accession>
<dbReference type="Proteomes" id="UP000468581">
    <property type="component" value="Unassembled WGS sequence"/>
</dbReference>
<comment type="caution">
    <text evidence="3">The sequence shown here is derived from an EMBL/GenBank/DDBJ whole genome shotgun (WGS) entry which is preliminary data.</text>
</comment>
<dbReference type="EMBL" id="JAABOO010000003">
    <property type="protein sequence ID" value="NER14942.1"/>
    <property type="molecule type" value="Genomic_DNA"/>
</dbReference>
<dbReference type="RefSeq" id="WP_163608218.1">
    <property type="nucleotide sequence ID" value="NZ_JAABOO010000003.1"/>
</dbReference>
<gene>
    <name evidence="3" type="ORF">GWK08_15910</name>
</gene>
<keyword evidence="4" id="KW-1185">Reference proteome</keyword>
<sequence length="220" mass="25986">MRFFKLKNNFNWKYIIGEVLLIFIGINLAIWFNNWNTSKKSMQDKEVIIAKIREEIENNKSELEFADKSYHLVTEAFSEYTKIYEGTSSRVLASPEEFNMLQKKYPGFFTHTDSTKTTDKKYLYLGGTHIELELPVLNKIAWDTTKSINITNEFDYECLYDLESMYNLQDRVLNEVNKAAEALQKGKMKELMSVLRFLHQLDLQLIDRYNDVLKNINSCR</sequence>
<keyword evidence="2" id="KW-0812">Transmembrane</keyword>
<reference evidence="3 4" key="1">
    <citation type="submission" date="2020-01" db="EMBL/GenBank/DDBJ databases">
        <title>Leptobacterium flavescens.</title>
        <authorList>
            <person name="Wang G."/>
        </authorList>
    </citation>
    <scope>NUCLEOTIDE SEQUENCE [LARGE SCALE GENOMIC DNA]</scope>
    <source>
        <strain evidence="3 4">KCTC 22160</strain>
    </source>
</reference>
<feature type="coiled-coil region" evidence="1">
    <location>
        <begin position="42"/>
        <end position="69"/>
    </location>
</feature>
<organism evidence="3 4">
    <name type="scientific">Leptobacterium flavescens</name>
    <dbReference type="NCBI Taxonomy" id="472055"/>
    <lineage>
        <taxon>Bacteria</taxon>
        <taxon>Pseudomonadati</taxon>
        <taxon>Bacteroidota</taxon>
        <taxon>Flavobacteriia</taxon>
        <taxon>Flavobacteriales</taxon>
        <taxon>Flavobacteriaceae</taxon>
        <taxon>Leptobacterium</taxon>
    </lineage>
</organism>
<keyword evidence="1" id="KW-0175">Coiled coil</keyword>
<name>A0A6P0UQY3_9FLAO</name>